<dbReference type="AlphaFoldDB" id="A0A841DCG3"/>
<dbReference type="Proteomes" id="UP000562352">
    <property type="component" value="Unassembled WGS sequence"/>
</dbReference>
<dbReference type="EMBL" id="JACHJJ010000015">
    <property type="protein sequence ID" value="MBB5965046.1"/>
    <property type="molecule type" value="Genomic_DNA"/>
</dbReference>
<accession>A0A841DCG3</accession>
<protein>
    <submittedName>
        <fullName evidence="1">Uncharacterized protein</fullName>
    </submittedName>
</protein>
<comment type="caution">
    <text evidence="1">The sequence shown here is derived from an EMBL/GenBank/DDBJ whole genome shotgun (WGS) entry which is preliminary data.</text>
</comment>
<sequence length="619" mass="63020">MAIAIGTSPAIVSTSDATSVTTASFTRPAAGLLVAMVMVVGSDTNPTVSGGSLTWTRRSQYTDANEVFCEIWTAPVTGSGSMTVTLTTTGSGNAIALKVDAVTGQHASSYVGATNTGTTTTNNATINAYTSTAAASRGFCAAIDMSSAGAVTSTDDESAWTGTVSGFFPVAGMAIRKAANTATSGTGVTFNLDAAGSSAAEWYWAALEIKPASTDASVETTTVAIATSVPDPATSVGSSPVPATVPIATTVPAPAVSAGAGASAGPAAVAVDIPAPSVSTEETEVAAPDTVAVTTTVPTPGVDSTVSLVPATVPATVDLPAPAVQVHADVTLDVIGITVAVPTPTVTVPVLPGDRVARAGQIEWNGTLLGSGTPYSWQELAGWRDCPPIISGNVDQPTGHGSYAGQPYAGERIINWSTLMKAPRAEIAQAVDDLQMATGLAQTEDEGSLVIWDFDLGAPYLVYAHLSDRKPGTINKQARLGLMRGVIQWTCSDPRLYGVIRQSATIARDIETEVLNDGNEASPRVVIRIPGPTVTPQIENPTLDRVIAFNVSVADGEVLEIDVKLGTAVIGATDHVSDLIEGSTSIPDFVLGAGANVLLFTADSGGAAGMDILWRHART</sequence>
<reference evidence="1 2" key="1">
    <citation type="submission" date="2020-08" db="EMBL/GenBank/DDBJ databases">
        <title>Genomic Encyclopedia of Type Strains, Phase III (KMG-III): the genomes of soil and plant-associated and newly described type strains.</title>
        <authorList>
            <person name="Whitman W."/>
        </authorList>
    </citation>
    <scope>NUCLEOTIDE SEQUENCE [LARGE SCALE GENOMIC DNA]</scope>
    <source>
        <strain evidence="1 2">CECT 3303</strain>
    </source>
</reference>
<proteinExistence type="predicted"/>
<evidence type="ECO:0000313" key="2">
    <source>
        <dbReference type="Proteomes" id="UP000562352"/>
    </source>
</evidence>
<gene>
    <name evidence="1" type="ORF">FHS22_004332</name>
</gene>
<dbReference type="RefSeq" id="WP_184944161.1">
    <property type="nucleotide sequence ID" value="NZ_BAAAWZ010000001.1"/>
</dbReference>
<evidence type="ECO:0000313" key="1">
    <source>
        <dbReference type="EMBL" id="MBB5965046.1"/>
    </source>
</evidence>
<name>A0A841DCG3_PLAVE</name>
<keyword evidence="2" id="KW-1185">Reference proteome</keyword>
<organism evidence="1 2">
    <name type="scientific">Planomonospora venezuelensis</name>
    <dbReference type="NCBI Taxonomy" id="1999"/>
    <lineage>
        <taxon>Bacteria</taxon>
        <taxon>Bacillati</taxon>
        <taxon>Actinomycetota</taxon>
        <taxon>Actinomycetes</taxon>
        <taxon>Streptosporangiales</taxon>
        <taxon>Streptosporangiaceae</taxon>
        <taxon>Planomonospora</taxon>
    </lineage>
</organism>